<evidence type="ECO:0000256" key="1">
    <source>
        <dbReference type="ARBA" id="ARBA00000085"/>
    </source>
</evidence>
<keyword evidence="10" id="KW-0812">Transmembrane</keyword>
<dbReference type="AlphaFoldDB" id="A0A545TLZ0"/>
<dbReference type="EMBL" id="VHSG01000013">
    <property type="protein sequence ID" value="TQV78265.1"/>
    <property type="molecule type" value="Genomic_DNA"/>
</dbReference>
<keyword evidence="8" id="KW-0418">Kinase</keyword>
<dbReference type="SMART" id="SM00304">
    <property type="entry name" value="HAMP"/>
    <property type="match status" value="1"/>
</dbReference>
<comment type="caution">
    <text evidence="13">The sequence shown here is derived from an EMBL/GenBank/DDBJ whole genome shotgun (WGS) entry which is preliminary data.</text>
</comment>
<evidence type="ECO:0000256" key="8">
    <source>
        <dbReference type="ARBA" id="ARBA00022777"/>
    </source>
</evidence>
<keyword evidence="10" id="KW-0472">Membrane</keyword>
<dbReference type="Pfam" id="PF18225">
    <property type="entry name" value="AbfS_sensor"/>
    <property type="match status" value="1"/>
</dbReference>
<evidence type="ECO:0000256" key="9">
    <source>
        <dbReference type="ARBA" id="ARBA00022840"/>
    </source>
</evidence>
<evidence type="ECO:0000256" key="2">
    <source>
        <dbReference type="ARBA" id="ARBA00004651"/>
    </source>
</evidence>
<dbReference type="EC" id="2.7.13.3" evidence="3"/>
<reference evidence="13 14" key="1">
    <citation type="submission" date="2019-06" db="EMBL/GenBank/DDBJ databases">
        <title>Whole genome sequence for Cellvibrionaceae sp. R142.</title>
        <authorList>
            <person name="Wang G."/>
        </authorList>
    </citation>
    <scope>NUCLEOTIDE SEQUENCE [LARGE SCALE GENOMIC DNA]</scope>
    <source>
        <strain evidence="13 14">R142</strain>
    </source>
</reference>
<dbReference type="InterPro" id="IPR003660">
    <property type="entry name" value="HAMP_dom"/>
</dbReference>
<dbReference type="PROSITE" id="PS50109">
    <property type="entry name" value="HIS_KIN"/>
    <property type="match status" value="1"/>
</dbReference>
<dbReference type="Gene3D" id="3.30.450.160">
    <property type="match status" value="1"/>
</dbReference>
<sequence length="462" mass="52010">MTRLYLKIFFSFWLITIMMIVGTSLVVHWFDLGTNKHLNKKYQAERKLEPAKRLMRDVVREAINHTKKDVTYGLAAAPEWATSHLFIIDDNSRDLLDRPLSADILAFLPSLTPNAPYAERPIAEQVFFGRHITLEDGNVVRVVTSTTPDGHNVFWQLFFNNVWPTLLVSILISGTACFFLAKRMSRGLTTLRTATQKIAGGDLSVRVTPQFQGRRDEIGMLGQEFDNMTERLEKAMLEQKRMIKDVSHELRSPLARLQVALALAQKRSNGDVDQELNRIKQAAEYLNDVISDILSLPLNENESWELNDTLDLVSLLETLTESYREEAQSKEVALSLITDEHDALVPTHGNTLIGVFENIVRNAIHYTSPRTPIAVKVDQLENSHFRVRISDRGPGVPEECLADIFQPFFRTDEARDRSSGGYGLGLAIAKRTVALHGGTMEAINNPEGGLTISVMLPKCDLE</sequence>
<feature type="domain" description="HAMP" evidence="12">
    <location>
        <begin position="182"/>
        <end position="237"/>
    </location>
</feature>
<dbReference type="PANTHER" id="PTHR44936">
    <property type="entry name" value="SENSOR PROTEIN CREC"/>
    <property type="match status" value="1"/>
</dbReference>
<dbReference type="PANTHER" id="PTHR44936:SF10">
    <property type="entry name" value="SENSOR PROTEIN RSTB"/>
    <property type="match status" value="1"/>
</dbReference>
<dbReference type="InterPro" id="IPR036890">
    <property type="entry name" value="HATPase_C_sf"/>
</dbReference>
<proteinExistence type="predicted"/>
<evidence type="ECO:0000256" key="10">
    <source>
        <dbReference type="SAM" id="Phobius"/>
    </source>
</evidence>
<dbReference type="GO" id="GO:0000155">
    <property type="term" value="F:phosphorelay sensor kinase activity"/>
    <property type="evidence" value="ECO:0007669"/>
    <property type="project" value="InterPro"/>
</dbReference>
<dbReference type="SMART" id="SM00387">
    <property type="entry name" value="HATPase_c"/>
    <property type="match status" value="1"/>
</dbReference>
<evidence type="ECO:0000256" key="4">
    <source>
        <dbReference type="ARBA" id="ARBA00022475"/>
    </source>
</evidence>
<protein>
    <recommendedName>
        <fullName evidence="3">histidine kinase</fullName>
        <ecNumber evidence="3">2.7.13.3</ecNumber>
    </recommendedName>
</protein>
<comment type="catalytic activity">
    <reaction evidence="1">
        <text>ATP + protein L-histidine = ADP + protein N-phospho-L-histidine.</text>
        <dbReference type="EC" id="2.7.13.3"/>
    </reaction>
</comment>
<dbReference type="OrthoDB" id="9804645at2"/>
<dbReference type="InterPro" id="IPR003594">
    <property type="entry name" value="HATPase_dom"/>
</dbReference>
<dbReference type="SUPFAM" id="SSF55874">
    <property type="entry name" value="ATPase domain of HSP90 chaperone/DNA topoisomerase II/histidine kinase"/>
    <property type="match status" value="1"/>
</dbReference>
<dbReference type="GO" id="GO:0005524">
    <property type="term" value="F:ATP binding"/>
    <property type="evidence" value="ECO:0007669"/>
    <property type="project" value="UniProtKB-KW"/>
</dbReference>
<dbReference type="Pfam" id="PF00672">
    <property type="entry name" value="HAMP"/>
    <property type="match status" value="1"/>
</dbReference>
<dbReference type="Proteomes" id="UP000319732">
    <property type="component" value="Unassembled WGS sequence"/>
</dbReference>
<accession>A0A545TLZ0</accession>
<evidence type="ECO:0000256" key="6">
    <source>
        <dbReference type="ARBA" id="ARBA00022679"/>
    </source>
</evidence>
<dbReference type="InterPro" id="IPR003661">
    <property type="entry name" value="HisK_dim/P_dom"/>
</dbReference>
<dbReference type="Pfam" id="PF02518">
    <property type="entry name" value="HATPase_c"/>
    <property type="match status" value="1"/>
</dbReference>
<evidence type="ECO:0000313" key="13">
    <source>
        <dbReference type="EMBL" id="TQV78265.1"/>
    </source>
</evidence>
<dbReference type="CDD" id="cd06225">
    <property type="entry name" value="HAMP"/>
    <property type="match status" value="1"/>
</dbReference>
<dbReference type="PROSITE" id="PS50885">
    <property type="entry name" value="HAMP"/>
    <property type="match status" value="1"/>
</dbReference>
<dbReference type="RefSeq" id="WP_142905045.1">
    <property type="nucleotide sequence ID" value="NZ_ML660094.1"/>
</dbReference>
<evidence type="ECO:0000259" key="12">
    <source>
        <dbReference type="PROSITE" id="PS50885"/>
    </source>
</evidence>
<dbReference type="InterPro" id="IPR050980">
    <property type="entry name" value="2C_sensor_his_kinase"/>
</dbReference>
<dbReference type="InterPro" id="IPR004358">
    <property type="entry name" value="Sig_transdc_His_kin-like_C"/>
</dbReference>
<dbReference type="GO" id="GO:0005886">
    <property type="term" value="C:plasma membrane"/>
    <property type="evidence" value="ECO:0007669"/>
    <property type="project" value="UniProtKB-SubCell"/>
</dbReference>
<evidence type="ECO:0000313" key="14">
    <source>
        <dbReference type="Proteomes" id="UP000319732"/>
    </source>
</evidence>
<evidence type="ECO:0000256" key="5">
    <source>
        <dbReference type="ARBA" id="ARBA00022553"/>
    </source>
</evidence>
<dbReference type="InterPro" id="IPR041124">
    <property type="entry name" value="AbfS_sensor"/>
</dbReference>
<comment type="subcellular location">
    <subcellularLocation>
        <location evidence="2">Cell membrane</location>
        <topology evidence="2">Multi-pass membrane protein</topology>
    </subcellularLocation>
</comment>
<keyword evidence="14" id="KW-1185">Reference proteome</keyword>
<dbReference type="PRINTS" id="PR00344">
    <property type="entry name" value="BCTRLSENSOR"/>
</dbReference>
<dbReference type="InterPro" id="IPR036097">
    <property type="entry name" value="HisK_dim/P_sf"/>
</dbReference>
<feature type="transmembrane region" description="Helical" evidence="10">
    <location>
        <begin position="12"/>
        <end position="30"/>
    </location>
</feature>
<dbReference type="InterPro" id="IPR005467">
    <property type="entry name" value="His_kinase_dom"/>
</dbReference>
<keyword evidence="9" id="KW-0067">ATP-binding</keyword>
<dbReference type="SUPFAM" id="SSF47384">
    <property type="entry name" value="Homodimeric domain of signal transducing histidine kinase"/>
    <property type="match status" value="1"/>
</dbReference>
<dbReference type="Pfam" id="PF00512">
    <property type="entry name" value="HisKA"/>
    <property type="match status" value="1"/>
</dbReference>
<feature type="transmembrane region" description="Helical" evidence="10">
    <location>
        <begin position="162"/>
        <end position="181"/>
    </location>
</feature>
<dbReference type="CDD" id="cd00082">
    <property type="entry name" value="HisKA"/>
    <property type="match status" value="1"/>
</dbReference>
<keyword evidence="4" id="KW-1003">Cell membrane</keyword>
<keyword evidence="10" id="KW-1133">Transmembrane helix</keyword>
<evidence type="ECO:0000259" key="11">
    <source>
        <dbReference type="PROSITE" id="PS50109"/>
    </source>
</evidence>
<dbReference type="Gene3D" id="1.10.8.500">
    <property type="entry name" value="HAMP domain in histidine kinase"/>
    <property type="match status" value="1"/>
</dbReference>
<dbReference type="SUPFAM" id="SSF158472">
    <property type="entry name" value="HAMP domain-like"/>
    <property type="match status" value="1"/>
</dbReference>
<organism evidence="13 14">
    <name type="scientific">Exilibacterium tricleocarpae</name>
    <dbReference type="NCBI Taxonomy" id="2591008"/>
    <lineage>
        <taxon>Bacteria</taxon>
        <taxon>Pseudomonadati</taxon>
        <taxon>Pseudomonadota</taxon>
        <taxon>Gammaproteobacteria</taxon>
        <taxon>Cellvibrionales</taxon>
        <taxon>Cellvibrionaceae</taxon>
        <taxon>Exilibacterium</taxon>
    </lineage>
</organism>
<gene>
    <name evidence="13" type="ORF">FKG94_14460</name>
</gene>
<evidence type="ECO:0000256" key="3">
    <source>
        <dbReference type="ARBA" id="ARBA00012438"/>
    </source>
</evidence>
<evidence type="ECO:0000256" key="7">
    <source>
        <dbReference type="ARBA" id="ARBA00022741"/>
    </source>
</evidence>
<dbReference type="SMART" id="SM00388">
    <property type="entry name" value="HisKA"/>
    <property type="match status" value="1"/>
</dbReference>
<keyword evidence="6" id="KW-0808">Transferase</keyword>
<feature type="domain" description="Histidine kinase" evidence="11">
    <location>
        <begin position="245"/>
        <end position="460"/>
    </location>
</feature>
<keyword evidence="5" id="KW-0597">Phosphoprotein</keyword>
<name>A0A545TLZ0_9GAMM</name>
<dbReference type="Gene3D" id="1.10.287.130">
    <property type="match status" value="1"/>
</dbReference>
<dbReference type="Gene3D" id="3.30.565.10">
    <property type="entry name" value="Histidine kinase-like ATPase, C-terminal domain"/>
    <property type="match status" value="1"/>
</dbReference>
<keyword evidence="7" id="KW-0547">Nucleotide-binding</keyword>